<dbReference type="AlphaFoldDB" id="A0A127P6S4"/>
<evidence type="ECO:0000256" key="3">
    <source>
        <dbReference type="ARBA" id="ARBA00009347"/>
    </source>
</evidence>
<dbReference type="PROSITE" id="PS00072">
    <property type="entry name" value="ACYL_COA_DH_1"/>
    <property type="match status" value="1"/>
</dbReference>
<dbReference type="GO" id="GO:0003995">
    <property type="term" value="F:acyl-CoA dehydrogenase activity"/>
    <property type="evidence" value="ECO:0007669"/>
    <property type="project" value="InterPro"/>
</dbReference>
<dbReference type="Pfam" id="PF00441">
    <property type="entry name" value="Acyl-CoA_dh_1"/>
    <property type="match status" value="1"/>
</dbReference>
<gene>
    <name evidence="11" type="ORF">CFter6_0784</name>
</gene>
<dbReference type="PANTHER" id="PTHR43831:SF1">
    <property type="entry name" value="ISOBUTYRYL-COA DEHYDROGENASE, MITOCHONDRIAL"/>
    <property type="match status" value="1"/>
</dbReference>
<sequence>MDFELSEEQRAFQQTARDFAAGELAPHAAKWDAEAIFPTDVIAKAGELGFCGLYTPEEVGGLGLSRLDATIVFEELARGCTSTTAYLTIHNMVSWMIANWATPAVKDAWCGKLALGQKLGSYCLTEPGSGSDAASLKTSAVLTDGYYVINGSKAFISGAGSTDVLVLMARTGAGGAHGVSAFVVPADAAGISYGRKEEKMGWNSQPTRTISFDNVRIPADHLLGQEGEGFRLAMRGLDGGRINIATCSVGTAQAALDAAHAYMSERRQFNRPLSDFQALQFKLADMQTELVAARQMVRLAACKLDAKDPNATTYCAMAKRFATDIGFQICNEALQIHGGYGYIREYPLERHFRDVRVHQILEGTNEIMRVIIARQLLGNASNEDIR</sequence>
<dbReference type="Pfam" id="PF02771">
    <property type="entry name" value="Acyl-CoA_dh_N"/>
    <property type="match status" value="1"/>
</dbReference>
<dbReference type="SUPFAM" id="SSF56645">
    <property type="entry name" value="Acyl-CoA dehydrogenase NM domain-like"/>
    <property type="match status" value="1"/>
</dbReference>
<dbReference type="Gene3D" id="1.10.540.10">
    <property type="entry name" value="Acyl-CoA dehydrogenase/oxidase, N-terminal domain"/>
    <property type="match status" value="1"/>
</dbReference>
<feature type="domain" description="Acyl-CoA dehydrogenase/oxidase C-terminal" evidence="8">
    <location>
        <begin position="227"/>
        <end position="377"/>
    </location>
</feature>
<evidence type="ECO:0000256" key="5">
    <source>
        <dbReference type="ARBA" id="ARBA00022630"/>
    </source>
</evidence>
<dbReference type="InterPro" id="IPR052547">
    <property type="entry name" value="Mito_Isobutyryl-CoADH"/>
</dbReference>
<keyword evidence="7" id="KW-0560">Oxidoreductase</keyword>
<dbReference type="Gene3D" id="1.20.140.10">
    <property type="entry name" value="Butyryl-CoA Dehydrogenase, subunit A, domain 3"/>
    <property type="match status" value="1"/>
</dbReference>
<dbReference type="FunFam" id="2.40.110.10:FF:000001">
    <property type="entry name" value="Acyl-CoA dehydrogenase, mitochondrial"/>
    <property type="match status" value="1"/>
</dbReference>
<dbReference type="PANTHER" id="PTHR43831">
    <property type="entry name" value="ISOBUTYRYL-COA DEHYDROGENASE"/>
    <property type="match status" value="1"/>
</dbReference>
<comment type="similarity">
    <text evidence="3">Belongs to the acyl-CoA dehydrogenase family.</text>
</comment>
<dbReference type="OrthoDB" id="9770681at2"/>
<dbReference type="PATRIC" id="fig|158899.10.peg.802"/>
<dbReference type="GO" id="GO:0009083">
    <property type="term" value="P:branched-chain amino acid catabolic process"/>
    <property type="evidence" value="ECO:0007669"/>
    <property type="project" value="UniProtKB-KW"/>
</dbReference>
<dbReference type="InterPro" id="IPR046373">
    <property type="entry name" value="Acyl-CoA_Oxase/DH_mid-dom_sf"/>
</dbReference>
<protein>
    <submittedName>
        <fullName evidence="11">Acyl-CoA dehydrogenase, N-terminal domain protein</fullName>
    </submittedName>
</protein>
<dbReference type="InterPro" id="IPR006091">
    <property type="entry name" value="Acyl-CoA_Oxase/DH_mid-dom"/>
</dbReference>
<evidence type="ECO:0000259" key="8">
    <source>
        <dbReference type="Pfam" id="PF00441"/>
    </source>
</evidence>
<dbReference type="InterPro" id="IPR009075">
    <property type="entry name" value="AcylCo_DH/oxidase_C"/>
</dbReference>
<dbReference type="SUPFAM" id="SSF47203">
    <property type="entry name" value="Acyl-CoA dehydrogenase C-terminal domain-like"/>
    <property type="match status" value="1"/>
</dbReference>
<dbReference type="FunFam" id="1.20.140.10:FF:000001">
    <property type="entry name" value="Acyl-CoA dehydrogenase"/>
    <property type="match status" value="1"/>
</dbReference>
<evidence type="ECO:0000256" key="7">
    <source>
        <dbReference type="ARBA" id="ARBA00023002"/>
    </source>
</evidence>
<evidence type="ECO:0000313" key="11">
    <source>
        <dbReference type="EMBL" id="AMO93509.1"/>
    </source>
</evidence>
<dbReference type="RefSeq" id="WP_061538776.1">
    <property type="nucleotide sequence ID" value="NZ_CP013232.1"/>
</dbReference>
<reference evidence="11 12" key="1">
    <citation type="submission" date="2015-11" db="EMBL/GenBank/DDBJ databases">
        <title>Exploring the genomic traits of fungus-feeding bacterial genus Collimonas.</title>
        <authorList>
            <person name="Song C."/>
            <person name="Schmidt R."/>
            <person name="de Jager V."/>
            <person name="Krzyzanowska D."/>
            <person name="Jongedijk E."/>
            <person name="Cankar K."/>
            <person name="Beekwilder J."/>
            <person name="van Veen A."/>
            <person name="de Boer W."/>
            <person name="van Veen J.A."/>
            <person name="Garbeva P."/>
        </authorList>
    </citation>
    <scope>NUCLEOTIDE SEQUENCE [LARGE SCALE GENOMIC DNA]</scope>
    <source>
        <strain evidence="11 12">Ter6</strain>
    </source>
</reference>
<organism evidence="11">
    <name type="scientific">Collimonas fungivorans</name>
    <dbReference type="NCBI Taxonomy" id="158899"/>
    <lineage>
        <taxon>Bacteria</taxon>
        <taxon>Pseudomonadati</taxon>
        <taxon>Pseudomonadota</taxon>
        <taxon>Betaproteobacteria</taxon>
        <taxon>Burkholderiales</taxon>
        <taxon>Oxalobacteraceae</taxon>
        <taxon>Collimonas</taxon>
    </lineage>
</organism>
<dbReference type="GO" id="GO:0050660">
    <property type="term" value="F:flavin adenine dinucleotide binding"/>
    <property type="evidence" value="ECO:0007669"/>
    <property type="project" value="InterPro"/>
</dbReference>
<evidence type="ECO:0000259" key="10">
    <source>
        <dbReference type="Pfam" id="PF02771"/>
    </source>
</evidence>
<keyword evidence="4" id="KW-0101">Branched-chain amino acid catabolism</keyword>
<dbReference type="Proteomes" id="UP000072421">
    <property type="component" value="Chromosome"/>
</dbReference>
<evidence type="ECO:0000256" key="6">
    <source>
        <dbReference type="ARBA" id="ARBA00022827"/>
    </source>
</evidence>
<dbReference type="PIRSF" id="PIRSF016578">
    <property type="entry name" value="HsaA"/>
    <property type="match status" value="1"/>
</dbReference>
<evidence type="ECO:0000256" key="4">
    <source>
        <dbReference type="ARBA" id="ARBA00022456"/>
    </source>
</evidence>
<dbReference type="Gene3D" id="2.40.110.10">
    <property type="entry name" value="Butyryl-CoA Dehydrogenase, subunit A, domain 2"/>
    <property type="match status" value="1"/>
</dbReference>
<dbReference type="InterPro" id="IPR006089">
    <property type="entry name" value="Acyl-CoA_DH_CS"/>
</dbReference>
<keyword evidence="6" id="KW-0274">FAD</keyword>
<proteinExistence type="inferred from homology"/>
<dbReference type="EMBL" id="CP013232">
    <property type="protein sequence ID" value="AMO93509.1"/>
    <property type="molecule type" value="Genomic_DNA"/>
</dbReference>
<dbReference type="InterPro" id="IPR009100">
    <property type="entry name" value="AcylCoA_DH/oxidase_NM_dom_sf"/>
</dbReference>
<dbReference type="InterPro" id="IPR013786">
    <property type="entry name" value="AcylCoA_DH/ox_N"/>
</dbReference>
<evidence type="ECO:0000259" key="9">
    <source>
        <dbReference type="Pfam" id="PF02770"/>
    </source>
</evidence>
<dbReference type="Pfam" id="PF02770">
    <property type="entry name" value="Acyl-CoA_dh_M"/>
    <property type="match status" value="1"/>
</dbReference>
<name>A0A127P6S4_9BURK</name>
<evidence type="ECO:0000256" key="2">
    <source>
        <dbReference type="ARBA" id="ARBA00005109"/>
    </source>
</evidence>
<comment type="pathway">
    <text evidence="2">Amino-acid degradation; L-valine degradation.</text>
</comment>
<dbReference type="PROSITE" id="PS00073">
    <property type="entry name" value="ACYL_COA_DH_2"/>
    <property type="match status" value="1"/>
</dbReference>
<dbReference type="FunFam" id="1.10.540.10:FF:000002">
    <property type="entry name" value="Acyl-CoA dehydrogenase FadE19"/>
    <property type="match status" value="1"/>
</dbReference>
<dbReference type="InterPro" id="IPR037069">
    <property type="entry name" value="AcylCoA_DH/ox_N_sf"/>
</dbReference>
<evidence type="ECO:0000313" key="12">
    <source>
        <dbReference type="Proteomes" id="UP000072421"/>
    </source>
</evidence>
<dbReference type="InterPro" id="IPR036250">
    <property type="entry name" value="AcylCo_DH-like_C"/>
</dbReference>
<feature type="domain" description="Acyl-CoA dehydrogenase/oxidase N-terminal" evidence="10">
    <location>
        <begin position="6"/>
        <end position="116"/>
    </location>
</feature>
<evidence type="ECO:0000256" key="1">
    <source>
        <dbReference type="ARBA" id="ARBA00001974"/>
    </source>
</evidence>
<accession>A0A127P6S4</accession>
<comment type="cofactor">
    <cofactor evidence="1">
        <name>FAD</name>
        <dbReference type="ChEBI" id="CHEBI:57692"/>
    </cofactor>
</comment>
<keyword evidence="5" id="KW-0285">Flavoprotein</keyword>
<feature type="domain" description="Acyl-CoA oxidase/dehydrogenase middle" evidence="9">
    <location>
        <begin position="122"/>
        <end position="215"/>
    </location>
</feature>